<reference evidence="2" key="1">
    <citation type="submission" date="2021-03" db="EMBL/GenBank/DDBJ databases">
        <title>Roseibium sp. CAU 1637 isolated from Incheon.</title>
        <authorList>
            <person name="Kim W."/>
        </authorList>
    </citation>
    <scope>NUCLEOTIDE SEQUENCE</scope>
    <source>
        <strain evidence="2">CAU 1637</strain>
    </source>
</reference>
<comment type="caution">
    <text evidence="2">The sequence shown here is derived from an EMBL/GenBank/DDBJ whole genome shotgun (WGS) entry which is preliminary data.</text>
</comment>
<evidence type="ECO:0000313" key="2">
    <source>
        <dbReference type="EMBL" id="MBO0346185.1"/>
    </source>
</evidence>
<dbReference type="Pfam" id="PF00702">
    <property type="entry name" value="Hydrolase"/>
    <property type="match status" value="1"/>
</dbReference>
<accession>A0A939EPY8</accession>
<sequence length="233" mass="25658">MPHSIKTLGFDADDTLWHNERFFQLTETRFTELLSDHAEGDHLRQRLLAAERRNVGHYGYGIKGFTLSMIETAIEVTGGNVPGHVIGEILEAGRAMLSHPVEPLPHVEATLKVVSTEFQLVLITKGDLFDQERKVAESGLANYFKAVEVVSEKDDATYARIFSRHGAGADKAMMIGNSMKSDILPALSAGAHGVHVPYEITWAMEKADAPSSTERFHRLAHLGELTDLLAQIG</sequence>
<dbReference type="SFLD" id="SFLDS00003">
    <property type="entry name" value="Haloacid_Dehalogenase"/>
    <property type="match status" value="1"/>
</dbReference>
<dbReference type="InterPro" id="IPR051540">
    <property type="entry name" value="S-2-haloacid_dehalogenase"/>
</dbReference>
<dbReference type="Gene3D" id="3.40.50.1000">
    <property type="entry name" value="HAD superfamily/HAD-like"/>
    <property type="match status" value="1"/>
</dbReference>
<dbReference type="EMBL" id="JAFLNF010000005">
    <property type="protein sequence ID" value="MBO0346185.1"/>
    <property type="molecule type" value="Genomic_DNA"/>
</dbReference>
<organism evidence="2 3">
    <name type="scientific">Roseibium limicola</name>
    <dbReference type="NCBI Taxonomy" id="2816037"/>
    <lineage>
        <taxon>Bacteria</taxon>
        <taxon>Pseudomonadati</taxon>
        <taxon>Pseudomonadota</taxon>
        <taxon>Alphaproteobacteria</taxon>
        <taxon>Hyphomicrobiales</taxon>
        <taxon>Stappiaceae</taxon>
        <taxon>Roseibium</taxon>
    </lineage>
</organism>
<protein>
    <submittedName>
        <fullName evidence="2">HAD hydrolase-like protein</fullName>
    </submittedName>
</protein>
<evidence type="ECO:0000256" key="1">
    <source>
        <dbReference type="ARBA" id="ARBA00022801"/>
    </source>
</evidence>
<proteinExistence type="predicted"/>
<dbReference type="Proteomes" id="UP000664779">
    <property type="component" value="Unassembled WGS sequence"/>
</dbReference>
<dbReference type="PANTHER" id="PTHR43316:SF8">
    <property type="entry name" value="HAD FAMILY HYDROLASE"/>
    <property type="match status" value="1"/>
</dbReference>
<dbReference type="RefSeq" id="WP_206941556.1">
    <property type="nucleotide sequence ID" value="NZ_JAFLNF010000005.1"/>
</dbReference>
<gene>
    <name evidence="2" type="ORF">J0X15_13210</name>
</gene>
<dbReference type="SFLD" id="SFLDG01129">
    <property type="entry name" value="C1.5:_HAD__Beta-PGM__Phosphata"/>
    <property type="match status" value="1"/>
</dbReference>
<dbReference type="InterPro" id="IPR036412">
    <property type="entry name" value="HAD-like_sf"/>
</dbReference>
<keyword evidence="1 2" id="KW-0378">Hydrolase</keyword>
<dbReference type="SUPFAM" id="SSF56784">
    <property type="entry name" value="HAD-like"/>
    <property type="match status" value="1"/>
</dbReference>
<dbReference type="Gene3D" id="1.10.150.240">
    <property type="entry name" value="Putative phosphatase, domain 2"/>
    <property type="match status" value="1"/>
</dbReference>
<keyword evidence="3" id="KW-1185">Reference proteome</keyword>
<dbReference type="PANTHER" id="PTHR43316">
    <property type="entry name" value="HYDROLASE, HALOACID DELAHOGENASE-RELATED"/>
    <property type="match status" value="1"/>
</dbReference>
<dbReference type="InterPro" id="IPR023198">
    <property type="entry name" value="PGP-like_dom2"/>
</dbReference>
<name>A0A939EPY8_9HYPH</name>
<dbReference type="GO" id="GO:0016787">
    <property type="term" value="F:hydrolase activity"/>
    <property type="evidence" value="ECO:0007669"/>
    <property type="project" value="UniProtKB-KW"/>
</dbReference>
<dbReference type="AlphaFoldDB" id="A0A939EPY8"/>
<dbReference type="InterPro" id="IPR023214">
    <property type="entry name" value="HAD_sf"/>
</dbReference>
<evidence type="ECO:0000313" key="3">
    <source>
        <dbReference type="Proteomes" id="UP000664779"/>
    </source>
</evidence>